<sequence>MDRYLIETHLLDFEAESIQQLIESRHWWALPDSEKVKSVYNFVRNEIKFGFNEDDLLTASSILQSGYGQCNTKSILFMALLRALKIPCRLHGFTIDKILQKGIMNGALYERMPKEISHTWVEAYIDGKWYNFEGIILDSFYLSALQRKYTDHNGVFIGYGVAIEELQSPPVEWNGDNDTYIQRAGIIQDFGLFDDPDSFFAKHSQKLSDEDKTLFTNELRHKINENITKIRQQNFSELK</sequence>
<dbReference type="InterPro" id="IPR002931">
    <property type="entry name" value="Transglutaminase-like"/>
</dbReference>
<evidence type="ECO:0000313" key="3">
    <source>
        <dbReference type="Proteomes" id="UP000186268"/>
    </source>
</evidence>
<dbReference type="SMART" id="SM00460">
    <property type="entry name" value="TGc"/>
    <property type="match status" value="1"/>
</dbReference>
<dbReference type="STRING" id="1873482.Xedl_02527"/>
<reference evidence="2 3" key="1">
    <citation type="submission" date="2016-09" db="EMBL/GenBank/DDBJ databases">
        <title>Xenorhabdus thuongxuanensis sp. nov. and Xenorhabdus eapokensis sp. nov., isolated from Steinernema species.</title>
        <authorList>
            <person name="Kaempfer P."/>
            <person name="Tobias N.J."/>
            <person name="Phan Ke L."/>
            <person name="Bode H.B."/>
            <person name="Glaeser S.P."/>
        </authorList>
    </citation>
    <scope>NUCLEOTIDE SEQUENCE [LARGE SCALE GENOMIC DNA]</scope>
    <source>
        <strain evidence="2 3">DL20</strain>
    </source>
</reference>
<proteinExistence type="predicted"/>
<comment type="caution">
    <text evidence="2">The sequence shown here is derived from an EMBL/GenBank/DDBJ whole genome shotgun (WGS) entry which is preliminary data.</text>
</comment>
<dbReference type="RefSeq" id="WP_074024116.1">
    <property type="nucleotide sequence ID" value="NZ_CAWNAG010000090.1"/>
</dbReference>
<accession>A0A1Q5TP61</accession>
<organism evidence="2 3">
    <name type="scientific">Xenorhabdus eapokensis</name>
    <dbReference type="NCBI Taxonomy" id="1873482"/>
    <lineage>
        <taxon>Bacteria</taxon>
        <taxon>Pseudomonadati</taxon>
        <taxon>Pseudomonadota</taxon>
        <taxon>Gammaproteobacteria</taxon>
        <taxon>Enterobacterales</taxon>
        <taxon>Morganellaceae</taxon>
        <taxon>Xenorhabdus</taxon>
    </lineage>
</organism>
<protein>
    <recommendedName>
        <fullName evidence="1">Transglutaminase-like domain-containing protein</fullName>
    </recommendedName>
</protein>
<evidence type="ECO:0000259" key="1">
    <source>
        <dbReference type="SMART" id="SM00460"/>
    </source>
</evidence>
<dbReference type="Pfam" id="PF01841">
    <property type="entry name" value="Transglut_core"/>
    <property type="match status" value="1"/>
</dbReference>
<dbReference type="EMBL" id="MKGQ01000018">
    <property type="protein sequence ID" value="OKP02023.1"/>
    <property type="molecule type" value="Genomic_DNA"/>
</dbReference>
<dbReference type="PANTHER" id="PTHR33490">
    <property type="entry name" value="BLR5614 PROTEIN-RELATED"/>
    <property type="match status" value="1"/>
</dbReference>
<gene>
    <name evidence="2" type="ORF">Xedl_02527</name>
</gene>
<dbReference type="Gene3D" id="3.10.620.30">
    <property type="match status" value="1"/>
</dbReference>
<dbReference type="OrthoDB" id="5438043at2"/>
<keyword evidence="3" id="KW-1185">Reference proteome</keyword>
<evidence type="ECO:0000313" key="2">
    <source>
        <dbReference type="EMBL" id="OKP02023.1"/>
    </source>
</evidence>
<dbReference type="SUPFAM" id="SSF54001">
    <property type="entry name" value="Cysteine proteinases"/>
    <property type="match status" value="1"/>
</dbReference>
<dbReference type="InterPro" id="IPR038765">
    <property type="entry name" value="Papain-like_cys_pep_sf"/>
</dbReference>
<name>A0A1Q5TP61_9GAMM</name>
<dbReference type="AlphaFoldDB" id="A0A1Q5TP61"/>
<feature type="domain" description="Transglutaminase-like" evidence="1">
    <location>
        <begin position="62"/>
        <end position="136"/>
    </location>
</feature>
<dbReference type="Proteomes" id="UP000186268">
    <property type="component" value="Unassembled WGS sequence"/>
</dbReference>